<proteinExistence type="predicted"/>
<name>X1S7X8_9ZZZZ</name>
<protein>
    <recommendedName>
        <fullName evidence="1">Cadherin-like beta-sandwich-like domain-containing protein</fullName>
    </recommendedName>
</protein>
<dbReference type="EMBL" id="BARW01020189">
    <property type="protein sequence ID" value="GAI89167.1"/>
    <property type="molecule type" value="Genomic_DNA"/>
</dbReference>
<dbReference type="Pfam" id="PF12733">
    <property type="entry name" value="Cadherin-like"/>
    <property type="match status" value="1"/>
</dbReference>
<dbReference type="AlphaFoldDB" id="X1S7X8"/>
<organism evidence="2">
    <name type="scientific">marine sediment metagenome</name>
    <dbReference type="NCBI Taxonomy" id="412755"/>
    <lineage>
        <taxon>unclassified sequences</taxon>
        <taxon>metagenomes</taxon>
        <taxon>ecological metagenomes</taxon>
    </lineage>
</organism>
<evidence type="ECO:0000313" key="2">
    <source>
        <dbReference type="EMBL" id="GAI89167.1"/>
    </source>
</evidence>
<accession>X1S7X8</accession>
<gene>
    <name evidence="2" type="ORF">S12H4_34159</name>
</gene>
<feature type="non-terminal residue" evidence="2">
    <location>
        <position position="1"/>
    </location>
</feature>
<sequence length="110" mass="11152">GLNSPLSGYGQSDLTTLTEDIAADFVPAVVAGVYEYALAATNLEDSVTLTATLVGASIRYTYGATVNKVVASGVGEAVALVVGANVVTIKVLVPGYGPVIYTLTITRAAE</sequence>
<evidence type="ECO:0000259" key="1">
    <source>
        <dbReference type="Pfam" id="PF12733"/>
    </source>
</evidence>
<feature type="domain" description="Cadherin-like beta-sandwich-like" evidence="1">
    <location>
        <begin position="21"/>
        <end position="107"/>
    </location>
</feature>
<comment type="caution">
    <text evidence="2">The sequence shown here is derived from an EMBL/GenBank/DDBJ whole genome shotgun (WGS) entry which is preliminary data.</text>
</comment>
<dbReference type="InterPro" id="IPR025883">
    <property type="entry name" value="Cadherin-like_domain"/>
</dbReference>
<reference evidence="2" key="1">
    <citation type="journal article" date="2014" name="Front. Microbiol.">
        <title>High frequency of phylogenetically diverse reductive dehalogenase-homologous genes in deep subseafloor sedimentary metagenomes.</title>
        <authorList>
            <person name="Kawai M."/>
            <person name="Futagami T."/>
            <person name="Toyoda A."/>
            <person name="Takaki Y."/>
            <person name="Nishi S."/>
            <person name="Hori S."/>
            <person name="Arai W."/>
            <person name="Tsubouchi T."/>
            <person name="Morono Y."/>
            <person name="Uchiyama I."/>
            <person name="Ito T."/>
            <person name="Fujiyama A."/>
            <person name="Inagaki F."/>
            <person name="Takami H."/>
        </authorList>
    </citation>
    <scope>NUCLEOTIDE SEQUENCE</scope>
    <source>
        <strain evidence="2">Expedition CK06-06</strain>
    </source>
</reference>